<gene>
    <name evidence="1" type="ORF">NDU88_000126</name>
</gene>
<dbReference type="Proteomes" id="UP001066276">
    <property type="component" value="Chromosome 11"/>
</dbReference>
<evidence type="ECO:0000313" key="1">
    <source>
        <dbReference type="EMBL" id="KAJ1086931.1"/>
    </source>
</evidence>
<proteinExistence type="predicted"/>
<sequence length="75" mass="8294">ELRGAAMQEPASVCLRSSEASIQTCVELRCEALHRSTSDPEKLLFISCVELRSKAMHHSASDAEKLPFMSCVELQ</sequence>
<reference evidence="1" key="1">
    <citation type="journal article" date="2022" name="bioRxiv">
        <title>Sequencing and chromosome-scale assembly of the giantPleurodeles waltlgenome.</title>
        <authorList>
            <person name="Brown T."/>
            <person name="Elewa A."/>
            <person name="Iarovenko S."/>
            <person name="Subramanian E."/>
            <person name="Araus A.J."/>
            <person name="Petzold A."/>
            <person name="Susuki M."/>
            <person name="Suzuki K.-i.T."/>
            <person name="Hayashi T."/>
            <person name="Toyoda A."/>
            <person name="Oliveira C."/>
            <person name="Osipova E."/>
            <person name="Leigh N.D."/>
            <person name="Simon A."/>
            <person name="Yun M.H."/>
        </authorList>
    </citation>
    <scope>NUCLEOTIDE SEQUENCE</scope>
    <source>
        <strain evidence="1">20211129_DDA</strain>
        <tissue evidence="1">Liver</tissue>
    </source>
</reference>
<dbReference type="AlphaFoldDB" id="A0AAV7L5H2"/>
<feature type="non-terminal residue" evidence="1">
    <location>
        <position position="1"/>
    </location>
</feature>
<accession>A0AAV7L5H2</accession>
<organism evidence="1 2">
    <name type="scientific">Pleurodeles waltl</name>
    <name type="common">Iberian ribbed newt</name>
    <dbReference type="NCBI Taxonomy" id="8319"/>
    <lineage>
        <taxon>Eukaryota</taxon>
        <taxon>Metazoa</taxon>
        <taxon>Chordata</taxon>
        <taxon>Craniata</taxon>
        <taxon>Vertebrata</taxon>
        <taxon>Euteleostomi</taxon>
        <taxon>Amphibia</taxon>
        <taxon>Batrachia</taxon>
        <taxon>Caudata</taxon>
        <taxon>Salamandroidea</taxon>
        <taxon>Salamandridae</taxon>
        <taxon>Pleurodelinae</taxon>
        <taxon>Pleurodeles</taxon>
    </lineage>
</organism>
<evidence type="ECO:0000313" key="2">
    <source>
        <dbReference type="Proteomes" id="UP001066276"/>
    </source>
</evidence>
<feature type="non-terminal residue" evidence="1">
    <location>
        <position position="75"/>
    </location>
</feature>
<protein>
    <submittedName>
        <fullName evidence="1">Uncharacterized protein</fullName>
    </submittedName>
</protein>
<comment type="caution">
    <text evidence="1">The sequence shown here is derived from an EMBL/GenBank/DDBJ whole genome shotgun (WGS) entry which is preliminary data.</text>
</comment>
<name>A0AAV7L5H2_PLEWA</name>
<dbReference type="EMBL" id="JANPWB010000015">
    <property type="protein sequence ID" value="KAJ1086931.1"/>
    <property type="molecule type" value="Genomic_DNA"/>
</dbReference>
<keyword evidence="2" id="KW-1185">Reference proteome</keyword>